<evidence type="ECO:0000313" key="3">
    <source>
        <dbReference type="Proteomes" id="UP000596742"/>
    </source>
</evidence>
<dbReference type="EMBL" id="UYJE01000303">
    <property type="protein sequence ID" value="VDH92121.1"/>
    <property type="molecule type" value="Genomic_DNA"/>
</dbReference>
<sequence length="378" mass="43298">MSTLQVKGGSGPAGRTLKTLNNKNNLATLYMRKQLDQLRRENTFSISHLDRDRFETHDFLQQVLRKDSDKHPSSIKYLGKAEIKDELKLDNILNSKSVSPGQPRRKRRHRRQISPKPPAKSQITPLDEKIDDISYDKPETPRDKTPSRLERQKTFSIPNLMSQTSTCTTLPSLDRRESVYFQIASGNAADLSSDSSEDESEEPTLAVKTKDLSTRRRSSFVAWVQENSEDQSNKMQERLQQIKLKDNPLEQRRLSFSNFLKKRFKASRKSITPAEQLQDISEDTTPDCADVFPPFNNSYPLDPYTDQMKSLMLSKTGRRKPPLNDRISSFFTRISNLKIPVYNFNSPAPKLTALEKRRYTLLTKGINAALAISSDEED</sequence>
<evidence type="ECO:0000313" key="2">
    <source>
        <dbReference type="EMBL" id="VDH92121.1"/>
    </source>
</evidence>
<feature type="region of interest" description="Disordered" evidence="1">
    <location>
        <begin position="94"/>
        <end position="155"/>
    </location>
</feature>
<organism evidence="2 3">
    <name type="scientific">Mytilus galloprovincialis</name>
    <name type="common">Mediterranean mussel</name>
    <dbReference type="NCBI Taxonomy" id="29158"/>
    <lineage>
        <taxon>Eukaryota</taxon>
        <taxon>Metazoa</taxon>
        <taxon>Spiralia</taxon>
        <taxon>Lophotrochozoa</taxon>
        <taxon>Mollusca</taxon>
        <taxon>Bivalvia</taxon>
        <taxon>Autobranchia</taxon>
        <taxon>Pteriomorphia</taxon>
        <taxon>Mytilida</taxon>
        <taxon>Mytiloidea</taxon>
        <taxon>Mytilidae</taxon>
        <taxon>Mytilinae</taxon>
        <taxon>Mytilus</taxon>
    </lineage>
</organism>
<dbReference type="OrthoDB" id="6085994at2759"/>
<feature type="compositionally biased region" description="Basic and acidic residues" evidence="1">
    <location>
        <begin position="126"/>
        <end position="153"/>
    </location>
</feature>
<evidence type="ECO:0000256" key="1">
    <source>
        <dbReference type="SAM" id="MobiDB-lite"/>
    </source>
</evidence>
<feature type="compositionally biased region" description="Basic residues" evidence="1">
    <location>
        <begin position="103"/>
        <end position="113"/>
    </location>
</feature>
<reference evidence="2" key="1">
    <citation type="submission" date="2018-11" db="EMBL/GenBank/DDBJ databases">
        <authorList>
            <person name="Alioto T."/>
            <person name="Alioto T."/>
        </authorList>
    </citation>
    <scope>NUCLEOTIDE SEQUENCE</scope>
</reference>
<gene>
    <name evidence="2" type="ORF">MGAL_10B021086</name>
</gene>
<comment type="caution">
    <text evidence="2">The sequence shown here is derived from an EMBL/GenBank/DDBJ whole genome shotgun (WGS) entry which is preliminary data.</text>
</comment>
<protein>
    <submittedName>
        <fullName evidence="2">Uncharacterized protein</fullName>
    </submittedName>
</protein>
<accession>A0A8B6BLJ8</accession>
<proteinExistence type="predicted"/>
<keyword evidence="3" id="KW-1185">Reference proteome</keyword>
<name>A0A8B6BLJ8_MYTGA</name>
<dbReference type="Proteomes" id="UP000596742">
    <property type="component" value="Unassembled WGS sequence"/>
</dbReference>
<dbReference type="AlphaFoldDB" id="A0A8B6BLJ8"/>